<accession>A0A941F1J2</accession>
<evidence type="ECO:0000256" key="2">
    <source>
        <dbReference type="ARBA" id="ARBA00022723"/>
    </source>
</evidence>
<dbReference type="Pfam" id="PF13359">
    <property type="entry name" value="DDE_Tnp_4"/>
    <property type="match status" value="1"/>
</dbReference>
<organism evidence="4 5">
    <name type="scientific">Actinospica durhamensis</name>
    <dbReference type="NCBI Taxonomy" id="1508375"/>
    <lineage>
        <taxon>Bacteria</taxon>
        <taxon>Bacillati</taxon>
        <taxon>Actinomycetota</taxon>
        <taxon>Actinomycetes</taxon>
        <taxon>Catenulisporales</taxon>
        <taxon>Actinospicaceae</taxon>
        <taxon>Actinospica</taxon>
    </lineage>
</organism>
<comment type="cofactor">
    <cofactor evidence="1">
        <name>a divalent metal cation</name>
        <dbReference type="ChEBI" id="CHEBI:60240"/>
    </cofactor>
</comment>
<dbReference type="GO" id="GO:0046872">
    <property type="term" value="F:metal ion binding"/>
    <property type="evidence" value="ECO:0007669"/>
    <property type="project" value="UniProtKB-KW"/>
</dbReference>
<name>A0A941F1J2_9ACTN</name>
<evidence type="ECO:0000313" key="4">
    <source>
        <dbReference type="EMBL" id="MBR7839389.1"/>
    </source>
</evidence>
<dbReference type="RefSeq" id="WP_212533826.1">
    <property type="nucleotide sequence ID" value="NZ_JAGSOG010000438.1"/>
</dbReference>
<sequence>MAAAFFHVSQATVSRRWDLLRPVIATVLEDLAPDPRAIARAGTALVDGTICPTWDWKHRGDLYSVKAGYAGMNVQIACSMDGDLAAIGPMPIPGARHDAYAYAASGLKNLMHGIHQLADLGYVGVEGIDLVPYKRRPGRDLHENHKRDNMLLSGVRAAVERAVAHVKSWRILSEEGGRYRAPLEKFPEVLAAVTGLINLRRFLRVAYE</sequence>
<proteinExistence type="predicted"/>
<dbReference type="Proteomes" id="UP000675781">
    <property type="component" value="Unassembled WGS sequence"/>
</dbReference>
<evidence type="ECO:0000313" key="5">
    <source>
        <dbReference type="Proteomes" id="UP000675781"/>
    </source>
</evidence>
<comment type="caution">
    <text evidence="4">The sequence shown here is derived from an EMBL/GenBank/DDBJ whole genome shotgun (WGS) entry which is preliminary data.</text>
</comment>
<keyword evidence="2" id="KW-0479">Metal-binding</keyword>
<keyword evidence="5" id="KW-1185">Reference proteome</keyword>
<gene>
    <name evidence="4" type="ORF">KDL01_39380</name>
</gene>
<reference evidence="4" key="1">
    <citation type="submission" date="2021-04" db="EMBL/GenBank/DDBJ databases">
        <title>Genome based classification of Actinospica acidithermotolerans sp. nov., an actinobacterium isolated from an Indonesian hot spring.</title>
        <authorList>
            <person name="Kusuma A.B."/>
            <person name="Putra K.E."/>
            <person name="Nafisah S."/>
            <person name="Loh J."/>
            <person name="Nouioui I."/>
            <person name="Goodfellow M."/>
        </authorList>
    </citation>
    <scope>NUCLEOTIDE SEQUENCE</scope>
    <source>
        <strain evidence="4">CSCA 57</strain>
    </source>
</reference>
<dbReference type="EMBL" id="JAGSOG010000438">
    <property type="protein sequence ID" value="MBR7839389.1"/>
    <property type="molecule type" value="Genomic_DNA"/>
</dbReference>
<feature type="domain" description="DDE Tnp4" evidence="3">
    <location>
        <begin position="47"/>
        <end position="198"/>
    </location>
</feature>
<protein>
    <recommendedName>
        <fullName evidence="3">DDE Tnp4 domain-containing protein</fullName>
    </recommendedName>
</protein>
<dbReference type="InterPro" id="IPR027806">
    <property type="entry name" value="HARBI1_dom"/>
</dbReference>
<dbReference type="AlphaFoldDB" id="A0A941F1J2"/>
<evidence type="ECO:0000256" key="1">
    <source>
        <dbReference type="ARBA" id="ARBA00001968"/>
    </source>
</evidence>
<evidence type="ECO:0000259" key="3">
    <source>
        <dbReference type="Pfam" id="PF13359"/>
    </source>
</evidence>